<gene>
    <name evidence="8" type="ORF">SAMN05421742_10510</name>
</gene>
<evidence type="ECO:0000256" key="5">
    <source>
        <dbReference type="ARBA" id="ARBA00023136"/>
    </source>
</evidence>
<sequence length="230" mass="24866">MSTPDTETDTPTPDENGEVPVWDPLVRIGHWVLVGGFLIAYLTEGEPEAVHVWAGYAVALTVAIRVVWGFIGPRHALFADFVRSPITAARYLKDELTGSARRFIGHNPAGGLMAVALLVCLAGTAWTGMGLYAVEEGKGPLAGMVSQQQAGLELAVVSPAMADDDEHEYGAREDHGKSHGEGEEVWEEWHEVFANLTLALMVLHILGVMVSSTTHKENLVQSMITGRKRA</sequence>
<keyword evidence="4 6" id="KW-1133">Transmembrane helix</keyword>
<reference evidence="9" key="1">
    <citation type="submission" date="2016-10" db="EMBL/GenBank/DDBJ databases">
        <authorList>
            <person name="Varghese N."/>
            <person name="Submissions S."/>
        </authorList>
    </citation>
    <scope>NUCLEOTIDE SEQUENCE [LARGE SCALE GENOMIC DNA]</scope>
    <source>
        <strain evidence="9">930I</strain>
    </source>
</reference>
<dbReference type="AlphaFoldDB" id="A0A1G8AJG5"/>
<dbReference type="PANTHER" id="PTHR30485">
    <property type="entry name" value="NI/FE-HYDROGENASE 1 B-TYPE CYTOCHROME SUBUNIT"/>
    <property type="match status" value="1"/>
</dbReference>
<feature type="transmembrane region" description="Helical" evidence="6">
    <location>
        <begin position="49"/>
        <end position="68"/>
    </location>
</feature>
<dbReference type="OrthoDB" id="196472at2"/>
<protein>
    <submittedName>
        <fullName evidence="8">Cytochrome b</fullName>
    </submittedName>
</protein>
<keyword evidence="3 6" id="KW-0812">Transmembrane</keyword>
<dbReference type="InterPro" id="IPR016174">
    <property type="entry name" value="Di-haem_cyt_TM"/>
</dbReference>
<comment type="subcellular location">
    <subcellularLocation>
        <location evidence="1">Cell membrane</location>
        <topology evidence="1">Multi-pass membrane protein</topology>
    </subcellularLocation>
</comment>
<feature type="transmembrane region" description="Helical" evidence="6">
    <location>
        <begin position="25"/>
        <end position="43"/>
    </location>
</feature>
<dbReference type="SUPFAM" id="SSF81342">
    <property type="entry name" value="Transmembrane di-heme cytochromes"/>
    <property type="match status" value="1"/>
</dbReference>
<feature type="transmembrane region" description="Helical" evidence="6">
    <location>
        <begin position="111"/>
        <end position="134"/>
    </location>
</feature>
<dbReference type="PANTHER" id="PTHR30485:SF2">
    <property type="entry name" value="BLL0597 PROTEIN"/>
    <property type="match status" value="1"/>
</dbReference>
<dbReference type="GO" id="GO:0020037">
    <property type="term" value="F:heme binding"/>
    <property type="evidence" value="ECO:0007669"/>
    <property type="project" value="TreeGrafter"/>
</dbReference>
<evidence type="ECO:0000256" key="2">
    <source>
        <dbReference type="ARBA" id="ARBA00022475"/>
    </source>
</evidence>
<dbReference type="InterPro" id="IPR051542">
    <property type="entry name" value="Hydrogenase_cytochrome"/>
</dbReference>
<evidence type="ECO:0000256" key="1">
    <source>
        <dbReference type="ARBA" id="ARBA00004651"/>
    </source>
</evidence>
<evidence type="ECO:0000256" key="4">
    <source>
        <dbReference type="ARBA" id="ARBA00022989"/>
    </source>
</evidence>
<dbReference type="InterPro" id="IPR011577">
    <property type="entry name" value="Cyt_b561_bac/Ni-Hgenase"/>
</dbReference>
<dbReference type="GO" id="GO:0005886">
    <property type="term" value="C:plasma membrane"/>
    <property type="evidence" value="ECO:0007669"/>
    <property type="project" value="UniProtKB-SubCell"/>
</dbReference>
<dbReference type="GO" id="GO:0009055">
    <property type="term" value="F:electron transfer activity"/>
    <property type="evidence" value="ECO:0007669"/>
    <property type="project" value="InterPro"/>
</dbReference>
<organism evidence="8 9">
    <name type="scientific">Roseospirillum parvum</name>
    <dbReference type="NCBI Taxonomy" id="83401"/>
    <lineage>
        <taxon>Bacteria</taxon>
        <taxon>Pseudomonadati</taxon>
        <taxon>Pseudomonadota</taxon>
        <taxon>Alphaproteobacteria</taxon>
        <taxon>Rhodospirillales</taxon>
        <taxon>Rhodospirillaceae</taxon>
        <taxon>Roseospirillum</taxon>
    </lineage>
</organism>
<feature type="domain" description="Cytochrome b561 bacterial/Ni-hydrogenase" evidence="7">
    <location>
        <begin position="21"/>
        <end position="226"/>
    </location>
</feature>
<proteinExistence type="predicted"/>
<dbReference type="Proteomes" id="UP000217076">
    <property type="component" value="Unassembled WGS sequence"/>
</dbReference>
<keyword evidence="9" id="KW-1185">Reference proteome</keyword>
<keyword evidence="5 6" id="KW-0472">Membrane</keyword>
<name>A0A1G8AJG5_9PROT</name>
<dbReference type="Pfam" id="PF01292">
    <property type="entry name" value="Ni_hydr_CYTB"/>
    <property type="match status" value="1"/>
</dbReference>
<evidence type="ECO:0000256" key="6">
    <source>
        <dbReference type="SAM" id="Phobius"/>
    </source>
</evidence>
<dbReference type="RefSeq" id="WP_092618403.1">
    <property type="nucleotide sequence ID" value="NZ_FNCV01000005.1"/>
</dbReference>
<dbReference type="Gene3D" id="1.20.950.20">
    <property type="entry name" value="Transmembrane di-heme cytochromes, Chain C"/>
    <property type="match status" value="1"/>
</dbReference>
<dbReference type="STRING" id="83401.SAMN05421742_10510"/>
<evidence type="ECO:0000256" key="3">
    <source>
        <dbReference type="ARBA" id="ARBA00022692"/>
    </source>
</evidence>
<dbReference type="EMBL" id="FNCV01000005">
    <property type="protein sequence ID" value="SDH20946.1"/>
    <property type="molecule type" value="Genomic_DNA"/>
</dbReference>
<evidence type="ECO:0000313" key="9">
    <source>
        <dbReference type="Proteomes" id="UP000217076"/>
    </source>
</evidence>
<dbReference type="GO" id="GO:0022904">
    <property type="term" value="P:respiratory electron transport chain"/>
    <property type="evidence" value="ECO:0007669"/>
    <property type="project" value="InterPro"/>
</dbReference>
<keyword evidence="2" id="KW-1003">Cell membrane</keyword>
<evidence type="ECO:0000259" key="7">
    <source>
        <dbReference type="Pfam" id="PF01292"/>
    </source>
</evidence>
<evidence type="ECO:0000313" key="8">
    <source>
        <dbReference type="EMBL" id="SDH20946.1"/>
    </source>
</evidence>
<accession>A0A1G8AJG5</accession>